<dbReference type="Proteomes" id="UP000036923">
    <property type="component" value="Unassembled WGS sequence"/>
</dbReference>
<name>A0A0L6JMH7_9FIRM</name>
<accession>A0A0L6JMH7</accession>
<dbReference type="SUPFAM" id="SSF56214">
    <property type="entry name" value="4'-phosphopantetheinyl transferase"/>
    <property type="match status" value="2"/>
</dbReference>
<feature type="domain" description="4'-phosphopantetheinyl transferase" evidence="2">
    <location>
        <begin position="137"/>
        <end position="205"/>
    </location>
</feature>
<dbReference type="Pfam" id="PF01648">
    <property type="entry name" value="ACPS"/>
    <property type="match status" value="1"/>
</dbReference>
<keyword evidence="1 3" id="KW-0808">Transferase</keyword>
<evidence type="ECO:0000256" key="1">
    <source>
        <dbReference type="ARBA" id="ARBA00022679"/>
    </source>
</evidence>
<evidence type="ECO:0000313" key="4">
    <source>
        <dbReference type="Proteomes" id="UP000036923"/>
    </source>
</evidence>
<dbReference type="InterPro" id="IPR008278">
    <property type="entry name" value="4-PPantetheinyl_Trfase_dom"/>
</dbReference>
<evidence type="ECO:0000259" key="2">
    <source>
        <dbReference type="Pfam" id="PF01648"/>
    </source>
</evidence>
<dbReference type="AlphaFoldDB" id="A0A0L6JMH7"/>
<dbReference type="Gene3D" id="3.90.470.20">
    <property type="entry name" value="4'-phosphopantetheinyl transferase domain"/>
    <property type="match status" value="2"/>
</dbReference>
<reference evidence="4" key="1">
    <citation type="submission" date="2015-07" db="EMBL/GenBank/DDBJ databases">
        <title>Near-Complete Genome Sequence of the Cellulolytic Bacterium Bacteroides (Pseudobacteroides) cellulosolvens ATCC 35603.</title>
        <authorList>
            <person name="Dassa B."/>
            <person name="Utturkar S.M."/>
            <person name="Klingeman D.M."/>
            <person name="Hurt R.A."/>
            <person name="Keller M."/>
            <person name="Xu J."/>
            <person name="Reddy Y.H.K."/>
            <person name="Borovok I."/>
            <person name="Grinberg I.R."/>
            <person name="Lamed R."/>
            <person name="Zhivin O."/>
            <person name="Bayer E.A."/>
            <person name="Brown S.D."/>
        </authorList>
    </citation>
    <scope>NUCLEOTIDE SEQUENCE [LARGE SCALE GENOMIC DNA]</scope>
    <source>
        <strain evidence="4">DSM 2933</strain>
    </source>
</reference>
<proteinExistence type="predicted"/>
<dbReference type="GO" id="GO:0008897">
    <property type="term" value="F:holo-[acyl-carrier-protein] synthase activity"/>
    <property type="evidence" value="ECO:0007669"/>
    <property type="project" value="InterPro"/>
</dbReference>
<dbReference type="GO" id="GO:0000287">
    <property type="term" value="F:magnesium ion binding"/>
    <property type="evidence" value="ECO:0007669"/>
    <property type="project" value="InterPro"/>
</dbReference>
<dbReference type="STRING" id="398512.Bccel_2228"/>
<dbReference type="InterPro" id="IPR037143">
    <property type="entry name" value="4-PPantetheinyl_Trfase_dom_sf"/>
</dbReference>
<comment type="caution">
    <text evidence="3">The sequence shown here is derived from an EMBL/GenBank/DDBJ whole genome shotgun (WGS) entry which is preliminary data.</text>
</comment>
<dbReference type="eggNOG" id="COG2091">
    <property type="taxonomic scope" value="Bacteria"/>
</dbReference>
<keyword evidence="4" id="KW-1185">Reference proteome</keyword>
<protein>
    <submittedName>
        <fullName evidence="3">4'-phosphopantetheinyl transferase</fullName>
    </submittedName>
</protein>
<organism evidence="3 4">
    <name type="scientific">Pseudobacteroides cellulosolvens ATCC 35603 = DSM 2933</name>
    <dbReference type="NCBI Taxonomy" id="398512"/>
    <lineage>
        <taxon>Bacteria</taxon>
        <taxon>Bacillati</taxon>
        <taxon>Bacillota</taxon>
        <taxon>Clostridia</taxon>
        <taxon>Eubacteriales</taxon>
        <taxon>Oscillospiraceae</taxon>
        <taxon>Pseudobacteroides</taxon>
    </lineage>
</organism>
<evidence type="ECO:0000313" key="3">
    <source>
        <dbReference type="EMBL" id="KNY26963.1"/>
    </source>
</evidence>
<gene>
    <name evidence="3" type="ORF">Bccel_2228</name>
</gene>
<dbReference type="EMBL" id="LGTC01000001">
    <property type="protein sequence ID" value="KNY26963.1"/>
    <property type="molecule type" value="Genomic_DNA"/>
</dbReference>
<sequence length="238" mass="27903">MIGLINREENRTEESINEWLLQLSESFGFNFDIINMSDLEKSRVLVSSGIYEILSDAEIAHLKKIKLEKNRLQWIAGRYAVKNAFRKHMHLRAKRDFGTIDVLKGADSAPYILQYQSCTASITHSYPYCVGVVADKRIGVDIENIFMPDKSLIKYFYTDNEKHVLKNCIHKDEYSWMAMAYWTRKEAISKLFRLGMNMDFSKLDTTYDYYYKNDMSIRLKSFRCRDFCISIAVELSNV</sequence>
<dbReference type="OrthoDB" id="2081302at2"/>
<dbReference type="RefSeq" id="WP_036947307.1">
    <property type="nucleotide sequence ID" value="NZ_KN050765.1"/>
</dbReference>